<evidence type="ECO:0000313" key="2">
    <source>
        <dbReference type="Proteomes" id="UP000665047"/>
    </source>
</evidence>
<protein>
    <submittedName>
        <fullName evidence="1">Uncharacterized protein</fullName>
    </submittedName>
</protein>
<reference evidence="1 2" key="1">
    <citation type="submission" date="2021-03" db="EMBL/GenBank/DDBJ databases">
        <title>Complete Genome Sequence Data of Xenorhabdus budapestensis strain C72, a Candidate Biological Control Agent, from China.</title>
        <authorList>
            <person name="LI B."/>
            <person name="WANG S."/>
            <person name="QIU D."/>
        </authorList>
    </citation>
    <scope>NUCLEOTIDE SEQUENCE [LARGE SCALE GENOMIC DNA]</scope>
    <source>
        <strain evidence="1 2">C-7-2</strain>
    </source>
</reference>
<gene>
    <name evidence="1" type="ORF">HGO23_03990</name>
</gene>
<dbReference type="Proteomes" id="UP000665047">
    <property type="component" value="Chromosome"/>
</dbReference>
<proteinExistence type="predicted"/>
<evidence type="ECO:0000313" key="1">
    <source>
        <dbReference type="EMBL" id="QTL40560.1"/>
    </source>
</evidence>
<dbReference type="RefSeq" id="WP_209028029.1">
    <property type="nucleotide sequence ID" value="NZ_CP072455.1"/>
</dbReference>
<sequence>MSEKIVMYDSPEAAQIKTVTGWVSRDGKFWANDEHMARHSGSTHHKCKNNPEHPAVHKGDYCGLCREEDRKAKFTAMERKQWDWETPLVIFDTDQYFWHQDDLYEYCDELEITPLALQLVICEPNYPNEINGEDYFHDILPEDGELPHELQQAFDTLNAVIRNSNPLSWSEGKYAAIVPDSKEAVHAIHPMEPQPQSNTAGQ</sequence>
<name>A0ABX7VJE2_XENBU</name>
<organism evidence="1 2">
    <name type="scientific">Xenorhabdus budapestensis</name>
    <dbReference type="NCBI Taxonomy" id="290110"/>
    <lineage>
        <taxon>Bacteria</taxon>
        <taxon>Pseudomonadati</taxon>
        <taxon>Pseudomonadota</taxon>
        <taxon>Gammaproteobacteria</taxon>
        <taxon>Enterobacterales</taxon>
        <taxon>Morganellaceae</taxon>
        <taxon>Xenorhabdus</taxon>
    </lineage>
</organism>
<keyword evidence="2" id="KW-1185">Reference proteome</keyword>
<accession>A0ABX7VJE2</accession>
<dbReference type="EMBL" id="CP072455">
    <property type="protein sequence ID" value="QTL40560.1"/>
    <property type="molecule type" value="Genomic_DNA"/>
</dbReference>